<dbReference type="CDD" id="cd04243">
    <property type="entry name" value="AAK_AK-HSDH-like"/>
    <property type="match status" value="1"/>
</dbReference>
<evidence type="ECO:0000256" key="17">
    <source>
        <dbReference type="ARBA" id="ARBA00022857"/>
    </source>
</evidence>
<dbReference type="NCBIfam" id="NF006959">
    <property type="entry name" value="PRK09436.1"/>
    <property type="match status" value="1"/>
</dbReference>
<dbReference type="NCBIfam" id="TIGR00657">
    <property type="entry name" value="asp_kinases"/>
    <property type="match status" value="1"/>
</dbReference>
<evidence type="ECO:0000256" key="26">
    <source>
        <dbReference type="ARBA" id="ARBA00048841"/>
    </source>
</evidence>
<dbReference type="SUPFAM" id="SSF55021">
    <property type="entry name" value="ACT-like"/>
    <property type="match status" value="2"/>
</dbReference>
<evidence type="ECO:0000256" key="22">
    <source>
        <dbReference type="ARBA" id="ARBA00023167"/>
    </source>
</evidence>
<keyword evidence="17" id="KW-0521">NADP</keyword>
<comment type="catalytic activity">
    <reaction evidence="25">
        <text>L-aspartate + ATP = 4-phospho-L-aspartate + ADP</text>
        <dbReference type="Rhea" id="RHEA:23776"/>
        <dbReference type="ChEBI" id="CHEBI:29991"/>
        <dbReference type="ChEBI" id="CHEBI:30616"/>
        <dbReference type="ChEBI" id="CHEBI:57535"/>
        <dbReference type="ChEBI" id="CHEBI:456216"/>
        <dbReference type="EC" id="2.7.2.4"/>
    </reaction>
    <physiologicalReaction direction="left-to-right" evidence="25">
        <dbReference type="Rhea" id="RHEA:23777"/>
    </physiologicalReaction>
</comment>
<dbReference type="PROSITE" id="PS00324">
    <property type="entry name" value="ASPARTOKINASE"/>
    <property type="match status" value="1"/>
</dbReference>
<dbReference type="RefSeq" id="WP_202101772.1">
    <property type="nucleotide sequence ID" value="NZ_JAERTY010000002.1"/>
</dbReference>
<comment type="catalytic activity">
    <reaction evidence="26">
        <text>L-homoserine + NADP(+) = L-aspartate 4-semialdehyde + NADPH + H(+)</text>
        <dbReference type="Rhea" id="RHEA:15761"/>
        <dbReference type="ChEBI" id="CHEBI:15378"/>
        <dbReference type="ChEBI" id="CHEBI:57476"/>
        <dbReference type="ChEBI" id="CHEBI:57783"/>
        <dbReference type="ChEBI" id="CHEBI:58349"/>
        <dbReference type="ChEBI" id="CHEBI:537519"/>
        <dbReference type="EC" id="1.1.1.3"/>
    </reaction>
    <physiologicalReaction direction="right-to-left" evidence="26">
        <dbReference type="Rhea" id="RHEA:15763"/>
    </physiologicalReaction>
</comment>
<keyword evidence="16" id="KW-0067">ATP-binding</keyword>
<proteinExistence type="inferred from homology"/>
<dbReference type="Gene3D" id="3.40.1160.10">
    <property type="entry name" value="Acetylglutamate kinase-like"/>
    <property type="match status" value="1"/>
</dbReference>
<dbReference type="Pfam" id="PF00696">
    <property type="entry name" value="AA_kinase"/>
    <property type="match status" value="1"/>
</dbReference>
<evidence type="ECO:0000256" key="16">
    <source>
        <dbReference type="ARBA" id="ARBA00022840"/>
    </source>
</evidence>
<comment type="caution">
    <text evidence="28">The sequence shown here is derived from an EMBL/GenBank/DDBJ whole genome shotgun (WGS) entry which is preliminary data.</text>
</comment>
<evidence type="ECO:0000256" key="20">
    <source>
        <dbReference type="ARBA" id="ARBA00023053"/>
    </source>
</evidence>
<dbReference type="SUPFAM" id="SSF55347">
    <property type="entry name" value="Glyceraldehyde-3-phosphate dehydrogenase-like, C-terminal domain"/>
    <property type="match status" value="1"/>
</dbReference>
<evidence type="ECO:0000256" key="18">
    <source>
        <dbReference type="ARBA" id="ARBA00023002"/>
    </source>
</evidence>
<dbReference type="EC" id="1.1.1.3" evidence="28"/>
<evidence type="ECO:0000256" key="5">
    <source>
        <dbReference type="ARBA" id="ARBA00005062"/>
    </source>
</evidence>
<evidence type="ECO:0000256" key="1">
    <source>
        <dbReference type="ARBA" id="ARBA00001920"/>
    </source>
</evidence>
<dbReference type="Gene3D" id="3.30.2130.10">
    <property type="entry name" value="VC0802-like"/>
    <property type="match status" value="1"/>
</dbReference>
<dbReference type="InterPro" id="IPR045865">
    <property type="entry name" value="ACT-like_dom_sf"/>
</dbReference>
<keyword evidence="19" id="KW-0520">NAD</keyword>
<dbReference type="SUPFAM" id="SSF53633">
    <property type="entry name" value="Carbamate kinase-like"/>
    <property type="match status" value="1"/>
</dbReference>
<keyword evidence="18 28" id="KW-0560">Oxidoreductase</keyword>
<organism evidence="28 29">
    <name type="scientific">Sphingobacterium faecale</name>
    <dbReference type="NCBI Taxonomy" id="2803775"/>
    <lineage>
        <taxon>Bacteria</taxon>
        <taxon>Pseudomonadati</taxon>
        <taxon>Bacteroidota</taxon>
        <taxon>Sphingobacteriia</taxon>
        <taxon>Sphingobacteriales</taxon>
        <taxon>Sphingobacteriaceae</taxon>
        <taxon>Sphingobacterium</taxon>
    </lineage>
</organism>
<evidence type="ECO:0000256" key="7">
    <source>
        <dbReference type="ARBA" id="ARBA00007952"/>
    </source>
</evidence>
<evidence type="ECO:0000256" key="4">
    <source>
        <dbReference type="ARBA" id="ARBA00005056"/>
    </source>
</evidence>
<keyword evidence="29" id="KW-1185">Reference proteome</keyword>
<evidence type="ECO:0000313" key="29">
    <source>
        <dbReference type="Proteomes" id="UP000625283"/>
    </source>
</evidence>
<keyword evidence="23" id="KW-0511">Multifunctional enzyme</keyword>
<comment type="function">
    <text evidence="24">Bifunctional aspartate kinase and homoserine dehydrogenase that catalyzes the first and the third steps toward the synthesis of lysine, methionine and threonine from aspartate.</text>
</comment>
<evidence type="ECO:0000256" key="19">
    <source>
        <dbReference type="ARBA" id="ARBA00023027"/>
    </source>
</evidence>
<dbReference type="InterPro" id="IPR054352">
    <property type="entry name" value="ACT_Aspartokinase"/>
</dbReference>
<dbReference type="Pfam" id="PF22468">
    <property type="entry name" value="ACT_9"/>
    <property type="match status" value="2"/>
</dbReference>
<dbReference type="Gene3D" id="3.40.50.720">
    <property type="entry name" value="NAD(P)-binding Rossmann-like Domain"/>
    <property type="match status" value="1"/>
</dbReference>
<evidence type="ECO:0000256" key="8">
    <source>
        <dbReference type="ARBA" id="ARBA00010046"/>
    </source>
</evidence>
<comment type="cofactor">
    <cofactor evidence="1">
        <name>a metal cation</name>
        <dbReference type="ChEBI" id="CHEBI:25213"/>
    </cofactor>
</comment>
<keyword evidence="20" id="KW-0915">Sodium</keyword>
<dbReference type="Proteomes" id="UP000625283">
    <property type="component" value="Unassembled WGS sequence"/>
</dbReference>
<evidence type="ECO:0000256" key="6">
    <source>
        <dbReference type="ARBA" id="ARBA00005139"/>
    </source>
</evidence>
<dbReference type="InterPro" id="IPR002912">
    <property type="entry name" value="ACT_dom"/>
</dbReference>
<dbReference type="PANTHER" id="PTHR43070:SF5">
    <property type="entry name" value="HOMOSERINE DEHYDROGENASE"/>
    <property type="match status" value="1"/>
</dbReference>
<comment type="pathway">
    <text evidence="3">Amino-acid biosynthesis; L-methionine biosynthesis via de novo pathway; L-homoserine from L-aspartate: step 1/3.</text>
</comment>
<dbReference type="GO" id="GO:0004412">
    <property type="term" value="F:homoserine dehydrogenase activity"/>
    <property type="evidence" value="ECO:0007669"/>
    <property type="project" value="UniProtKB-EC"/>
</dbReference>
<evidence type="ECO:0000256" key="13">
    <source>
        <dbReference type="ARBA" id="ARBA00022723"/>
    </source>
</evidence>
<comment type="similarity">
    <text evidence="8">In the N-terminal section; belongs to the aspartokinase family.</text>
</comment>
<comment type="pathway">
    <text evidence="4">Amino-acid biosynthesis; L-threonine biosynthesis; L-threonine from L-aspartate: step 3/5.</text>
</comment>
<dbReference type="PROSITE" id="PS01042">
    <property type="entry name" value="HOMOSER_DHGENASE"/>
    <property type="match status" value="1"/>
</dbReference>
<dbReference type="Gene3D" id="3.30.360.10">
    <property type="entry name" value="Dihydrodipicolinate Reductase, domain 2"/>
    <property type="match status" value="1"/>
</dbReference>
<sequence>MKVLKFGGTSVGTKESIQEVLAIVKESFDKGEKPLVVLSAMSGVTNLLTQMAEHAAEGKPFDENLKVLEEKHFDVVKSLIAVKFQNPVFTKLKLMLNDLDEILQGVFALRELSMQSKDLIVSFGERFSNYLVSKIMEQYIPESEYINASHYVKTDSNFGNAHINEELTTQLIHALSYTHADKLLFVTGFIGSNDKGRVTTLGRGGSDYTAAIFGAVLGASVIEIWTDVNGMMTADPRIVKKAFSLPILSYTEAMELSYFGAKVIYPPTMIPAFMKKIPIAIRNTFEPHLAGTVIQFESDKSSYPIKGISSISDISIINLTGSGMIGKSGFSGRLFTMLAREQINVILITQSSSEHSITFAVNPQEVVKALQLIAVEFELELEANKLIMPELEENLSVLAIVGENMKRTPGISGRLFHALGRNGINVRAIAQGSSEFNISVIISKDDLGKALNAVHDAFFAELKKTLHVFNLGTGNIGATLFKQLYEQHDFLLDNNDIEVKVVGISNSRKMHFNEAGINLEDWQEDLESNGEIADLSGFMERMRAMNLPNCVFIDNTASKLPATYYEDIFKSNISIVTCNKIANSGDYAQYRSLRDTARLHGVDFFYETNVGAGLPIVRVLKDLMMSGDRILKIEAILSGTISYIFNNFVGDASFYEVVKKAQELGYTEPDPRDDLGGVDFMRKMLILARDGGHVIEASDVDLGAILPDSCLQAASVDEFYAELLKADQYFNTLKDKAASENKVIRYIGTLKDGKVKISLQMVDSSHPFFALSGSDNIISFTTERYKERPLVVKGPGAGAEVTAGGVFADLINVGAR</sequence>
<keyword evidence="22" id="KW-0486">Methionine biosynthesis</keyword>
<protein>
    <submittedName>
        <fullName evidence="28">Bifunctional aspartate kinase/homoserine dehydrogenase I</fullName>
        <ecNumber evidence="28">1.1.1.3</ecNumber>
        <ecNumber evidence="28">2.7.2.4</ecNumber>
    </submittedName>
</protein>
<dbReference type="InterPro" id="IPR042199">
    <property type="entry name" value="AsparK_Bifunc_asparK/hSer_DH"/>
</dbReference>
<dbReference type="InterPro" id="IPR001048">
    <property type="entry name" value="Asp/Glu/Uridylate_kinase"/>
</dbReference>
<comment type="pathway">
    <text evidence="5">Amino-acid biosynthesis; L-methionine biosynthesis via de novo pathway; L-homoserine from L-aspartate: step 3/3.</text>
</comment>
<accession>A0ABS1QZX0</accession>
<dbReference type="Pfam" id="PF00742">
    <property type="entry name" value="Homoserine_dh"/>
    <property type="match status" value="1"/>
</dbReference>
<evidence type="ECO:0000256" key="24">
    <source>
        <dbReference type="ARBA" id="ARBA00044938"/>
    </source>
</evidence>
<evidence type="ECO:0000256" key="11">
    <source>
        <dbReference type="ARBA" id="ARBA00022679"/>
    </source>
</evidence>
<keyword evidence="13" id="KW-0479">Metal-binding</keyword>
<evidence type="ECO:0000256" key="25">
    <source>
        <dbReference type="ARBA" id="ARBA00048561"/>
    </source>
</evidence>
<dbReference type="PANTHER" id="PTHR43070">
    <property type="match status" value="1"/>
</dbReference>
<reference evidence="28 29" key="1">
    <citation type="submission" date="2021-01" db="EMBL/GenBank/DDBJ databases">
        <title>C459-1 draft genome sequence.</title>
        <authorList>
            <person name="Zhang X.-F."/>
        </authorList>
    </citation>
    <scope>NUCLEOTIDE SEQUENCE [LARGE SCALE GENOMIC DNA]</scope>
    <source>
        <strain evidence="29">C459-1</strain>
    </source>
</reference>
<evidence type="ECO:0000256" key="21">
    <source>
        <dbReference type="ARBA" id="ARBA00023154"/>
    </source>
</evidence>
<gene>
    <name evidence="28" type="primary">thrA</name>
    <name evidence="28" type="ORF">JKG61_04425</name>
</gene>
<dbReference type="EMBL" id="JAERTY010000002">
    <property type="protein sequence ID" value="MBL1407987.1"/>
    <property type="molecule type" value="Genomic_DNA"/>
</dbReference>
<dbReference type="InterPro" id="IPR001341">
    <property type="entry name" value="Asp_kinase"/>
</dbReference>
<evidence type="ECO:0000256" key="3">
    <source>
        <dbReference type="ARBA" id="ARBA00004986"/>
    </source>
</evidence>
<dbReference type="InterPro" id="IPR036393">
    <property type="entry name" value="AceGlu_kinase-like_sf"/>
</dbReference>
<dbReference type="Pfam" id="PF03447">
    <property type="entry name" value="NAD_binding_3"/>
    <property type="match status" value="1"/>
</dbReference>
<dbReference type="CDD" id="cd04921">
    <property type="entry name" value="ACT_AKi-HSDH-ThrA-like_1"/>
    <property type="match status" value="1"/>
</dbReference>
<dbReference type="CDD" id="cd04922">
    <property type="entry name" value="ACT_AKi-HSDH-ThrA_2"/>
    <property type="match status" value="1"/>
</dbReference>
<keyword evidence="10" id="KW-0028">Amino-acid biosynthesis</keyword>
<comment type="similarity">
    <text evidence="7">In the C-terminal section; belongs to the homoserine dehydrogenase family.</text>
</comment>
<keyword evidence="21" id="KW-0457">Lysine biosynthesis</keyword>
<dbReference type="InterPro" id="IPR019811">
    <property type="entry name" value="HDH_CS"/>
</dbReference>
<dbReference type="PIRSF" id="PIRSF000727">
    <property type="entry name" value="ThrA"/>
    <property type="match status" value="1"/>
</dbReference>
<dbReference type="PROSITE" id="PS51671">
    <property type="entry name" value="ACT"/>
    <property type="match status" value="1"/>
</dbReference>
<dbReference type="InterPro" id="IPR018042">
    <property type="entry name" value="Aspartate_kinase_CS"/>
</dbReference>
<evidence type="ECO:0000256" key="14">
    <source>
        <dbReference type="ARBA" id="ARBA00022741"/>
    </source>
</evidence>
<comment type="pathway">
    <text evidence="2">Amino-acid biosynthesis; L-lysine biosynthesis via DAP pathway; (S)-tetrahydrodipicolinate from L-aspartate: step 1/4.</text>
</comment>
<feature type="domain" description="ACT" evidence="27">
    <location>
        <begin position="400"/>
        <end position="478"/>
    </location>
</feature>
<name>A0ABS1QZX0_9SPHI</name>
<keyword evidence="11 28" id="KW-0808">Transferase</keyword>
<keyword evidence="15 28" id="KW-0418">Kinase</keyword>
<dbReference type="GO" id="GO:0004072">
    <property type="term" value="F:aspartate kinase activity"/>
    <property type="evidence" value="ECO:0007669"/>
    <property type="project" value="UniProtKB-EC"/>
</dbReference>
<evidence type="ECO:0000313" key="28">
    <source>
        <dbReference type="EMBL" id="MBL1407987.1"/>
    </source>
</evidence>
<evidence type="ECO:0000256" key="2">
    <source>
        <dbReference type="ARBA" id="ARBA00004766"/>
    </source>
</evidence>
<dbReference type="InterPro" id="IPR049638">
    <property type="entry name" value="AK-HD"/>
</dbReference>
<evidence type="ECO:0000256" key="10">
    <source>
        <dbReference type="ARBA" id="ARBA00022605"/>
    </source>
</evidence>
<keyword evidence="14" id="KW-0547">Nucleotide-binding</keyword>
<dbReference type="InterPro" id="IPR011147">
    <property type="entry name" value="Bifunc_Aspkin/hSer_DH"/>
</dbReference>
<dbReference type="EC" id="2.7.2.4" evidence="28"/>
<dbReference type="Gene3D" id="1.20.120.1320">
    <property type="entry name" value="Aspartokinase, catalytic domain"/>
    <property type="match status" value="1"/>
</dbReference>
<evidence type="ECO:0000256" key="15">
    <source>
        <dbReference type="ARBA" id="ARBA00022777"/>
    </source>
</evidence>
<evidence type="ECO:0000256" key="23">
    <source>
        <dbReference type="ARBA" id="ARBA00023268"/>
    </source>
</evidence>
<evidence type="ECO:0000256" key="9">
    <source>
        <dbReference type="ARBA" id="ARBA00011881"/>
    </source>
</evidence>
<keyword evidence="12" id="KW-0791">Threonine biosynthesis</keyword>
<comment type="pathway">
    <text evidence="6">Amino-acid biosynthesis; L-threonine biosynthesis; L-threonine from L-aspartate: step 1/5.</text>
</comment>
<evidence type="ECO:0000256" key="12">
    <source>
        <dbReference type="ARBA" id="ARBA00022697"/>
    </source>
</evidence>
<dbReference type="InterPro" id="IPR001342">
    <property type="entry name" value="HDH_cat"/>
</dbReference>
<evidence type="ECO:0000259" key="27">
    <source>
        <dbReference type="PROSITE" id="PS51671"/>
    </source>
</evidence>
<comment type="subunit">
    <text evidence="9">Homotetramer.</text>
</comment>
<dbReference type="InterPro" id="IPR036291">
    <property type="entry name" value="NAD(P)-bd_dom_sf"/>
</dbReference>
<dbReference type="SUPFAM" id="SSF51735">
    <property type="entry name" value="NAD(P)-binding Rossmann-fold domains"/>
    <property type="match status" value="1"/>
</dbReference>
<dbReference type="InterPro" id="IPR005106">
    <property type="entry name" value="Asp/hSer_DH_NAD-bd"/>
</dbReference>